<evidence type="ECO:0000256" key="2">
    <source>
        <dbReference type="SAM" id="SignalP"/>
    </source>
</evidence>
<evidence type="ECO:0000313" key="5">
    <source>
        <dbReference type="EMBL" id="PVZ70250.1"/>
    </source>
</evidence>
<feature type="domain" description="Soluble ligand binding" evidence="4">
    <location>
        <begin position="459"/>
        <end position="510"/>
    </location>
</feature>
<evidence type="ECO:0000259" key="4">
    <source>
        <dbReference type="Pfam" id="PF10531"/>
    </source>
</evidence>
<dbReference type="Pfam" id="PF10531">
    <property type="entry name" value="SLBB"/>
    <property type="match status" value="1"/>
</dbReference>
<dbReference type="PANTHER" id="PTHR33619:SF3">
    <property type="entry name" value="POLYSACCHARIDE EXPORT PROTEIN GFCE-RELATED"/>
    <property type="match status" value="1"/>
</dbReference>
<dbReference type="Proteomes" id="UP000244906">
    <property type="component" value="Unassembled WGS sequence"/>
</dbReference>
<dbReference type="Gene3D" id="3.10.560.10">
    <property type="entry name" value="Outer membrane lipoprotein wza domain like"/>
    <property type="match status" value="3"/>
</dbReference>
<evidence type="ECO:0000313" key="6">
    <source>
        <dbReference type="Proteomes" id="UP000244906"/>
    </source>
</evidence>
<reference evidence="5 6" key="1">
    <citation type="submission" date="2018-04" db="EMBL/GenBank/DDBJ databases">
        <title>Thalassorhabdus spongiae gen. nov., sp. nov., isolated from a marine sponge in South-West Iceland.</title>
        <authorList>
            <person name="Knobloch S."/>
            <person name="Daussin A."/>
            <person name="Johannsson R."/>
            <person name="Marteinsson V.T."/>
        </authorList>
    </citation>
    <scope>NUCLEOTIDE SEQUENCE [LARGE SCALE GENOMIC DNA]</scope>
    <source>
        <strain evidence="5 6">Hp12</strain>
    </source>
</reference>
<dbReference type="EMBL" id="QDDL01000002">
    <property type="protein sequence ID" value="PVZ70250.1"/>
    <property type="molecule type" value="Genomic_DNA"/>
</dbReference>
<dbReference type="RefSeq" id="WP_116686323.1">
    <property type="nucleotide sequence ID" value="NZ_CAWNYD010000002.1"/>
</dbReference>
<protein>
    <submittedName>
        <fullName evidence="5">Polysialic acid transporter</fullName>
    </submittedName>
</protein>
<dbReference type="InterPro" id="IPR003715">
    <property type="entry name" value="Poly_export_N"/>
</dbReference>
<feature type="chain" id="PRO_5015906037" evidence="2">
    <location>
        <begin position="33"/>
        <end position="564"/>
    </location>
</feature>
<dbReference type="Gene3D" id="3.30.1950.10">
    <property type="entry name" value="wza like domain"/>
    <property type="match status" value="1"/>
</dbReference>
<accession>A0A2V1GW54</accession>
<comment type="caution">
    <text evidence="5">The sequence shown here is derived from an EMBL/GenBank/DDBJ whole genome shotgun (WGS) entry which is preliminary data.</text>
</comment>
<dbReference type="OrthoDB" id="9808948at2"/>
<name>A0A2V1GW54_9GAMM</name>
<dbReference type="InterPro" id="IPR049712">
    <property type="entry name" value="Poly_export"/>
</dbReference>
<keyword evidence="6" id="KW-1185">Reference proteome</keyword>
<proteinExistence type="predicted"/>
<dbReference type="InterPro" id="IPR019554">
    <property type="entry name" value="Soluble_ligand-bd"/>
</dbReference>
<gene>
    <name evidence="5" type="ORF">DC094_06525</name>
</gene>
<keyword evidence="1 2" id="KW-0732">Signal</keyword>
<dbReference type="PANTHER" id="PTHR33619">
    <property type="entry name" value="POLYSACCHARIDE EXPORT PROTEIN GFCE-RELATED"/>
    <property type="match status" value="1"/>
</dbReference>
<evidence type="ECO:0000259" key="3">
    <source>
        <dbReference type="Pfam" id="PF02563"/>
    </source>
</evidence>
<organism evidence="5 6">
    <name type="scientific">Pelagibaculum spongiae</name>
    <dbReference type="NCBI Taxonomy" id="2080658"/>
    <lineage>
        <taxon>Bacteria</taxon>
        <taxon>Pseudomonadati</taxon>
        <taxon>Pseudomonadota</taxon>
        <taxon>Gammaproteobacteria</taxon>
        <taxon>Oceanospirillales</taxon>
        <taxon>Pelagibaculum</taxon>
    </lineage>
</organism>
<feature type="domain" description="Polysaccharide export protein N-terminal" evidence="3">
    <location>
        <begin position="83"/>
        <end position="156"/>
    </location>
</feature>
<dbReference type="GO" id="GO:0015159">
    <property type="term" value="F:polysaccharide transmembrane transporter activity"/>
    <property type="evidence" value="ECO:0007669"/>
    <property type="project" value="InterPro"/>
</dbReference>
<feature type="signal peptide" evidence="2">
    <location>
        <begin position="1"/>
        <end position="32"/>
    </location>
</feature>
<sequence>MFKSLKKTLNKKRQLTSLSFALVAILTQPAFASASSSNSTATIAAAPQAMQRNVIEQNQSSLPVFGQNLFSGGFAKASFKGFNPNYQIAVGDQLLLQMWGAYEAASELTVDPQGNIFLPQVGPVHLAGVTNAELNKVVNLAVKRVYQSNVQAYVTLAATQPVKLFVTGFVKKPGLYGGLSSDSILSYLEKAGGIQPQSGSYLDIQLLRNNRKLASFNLYQFIRQGKIKQLQLHDGDMLMVASRQASVSISGLVQNPAQFEFIGKNLTLAQALKLSGKLPLGSHVRINRSATEKIEIEYIALATSNLKNIQLNSGDEVEIVADRAPGNILVKIEGEHAGQAEYVLPYGAKLVDALRKLPLTQQSSLKDLRIYRKSVAARQKEMLLTSLQRLEAVTLSARSSTSGEAQLRAQDAKSILQFIDRAKLVEPLGQVILSGNPSKSDLTLQQGDRLVIPDNSNLVQVHGEVMFPNALEYQTNKPIQKYVADAGGYSQKADQSKLLILHRNGRITQIKESSWYQSEQKIVMKPGDEILVMPQVDVKNLQLAKDITEIVYRIAISTAAVVGL</sequence>
<evidence type="ECO:0000256" key="1">
    <source>
        <dbReference type="ARBA" id="ARBA00022729"/>
    </source>
</evidence>
<dbReference type="AlphaFoldDB" id="A0A2V1GW54"/>
<dbReference type="Pfam" id="PF02563">
    <property type="entry name" value="Poly_export"/>
    <property type="match status" value="1"/>
</dbReference>